<evidence type="ECO:0000313" key="2">
    <source>
        <dbReference type="Proteomes" id="UP001177021"/>
    </source>
</evidence>
<sequence length="186" mass="21048">MSITMAESWLLSQHSLLYTKTKFPIISNSNSVKPFKLQNPSSSSCNNNFLTFSTSLPLTTGRKRTRHSSFFTFAVDEFGNIEEDPNENLNISVPMPRAYDSPFGICISNLPRDIDNGQLEEIFSKHGKVESVEIVHDQQFNEYSSAGYLIMANETDMNNVIAAFNGQSLNGTELFVYSLKDERFRH</sequence>
<proteinExistence type="predicted"/>
<organism evidence="1 2">
    <name type="scientific">Trifolium pratense</name>
    <name type="common">Red clover</name>
    <dbReference type="NCBI Taxonomy" id="57577"/>
    <lineage>
        <taxon>Eukaryota</taxon>
        <taxon>Viridiplantae</taxon>
        <taxon>Streptophyta</taxon>
        <taxon>Embryophyta</taxon>
        <taxon>Tracheophyta</taxon>
        <taxon>Spermatophyta</taxon>
        <taxon>Magnoliopsida</taxon>
        <taxon>eudicotyledons</taxon>
        <taxon>Gunneridae</taxon>
        <taxon>Pentapetalae</taxon>
        <taxon>rosids</taxon>
        <taxon>fabids</taxon>
        <taxon>Fabales</taxon>
        <taxon>Fabaceae</taxon>
        <taxon>Papilionoideae</taxon>
        <taxon>50 kb inversion clade</taxon>
        <taxon>NPAAA clade</taxon>
        <taxon>Hologalegina</taxon>
        <taxon>IRL clade</taxon>
        <taxon>Trifolieae</taxon>
        <taxon>Trifolium</taxon>
    </lineage>
</organism>
<evidence type="ECO:0000313" key="1">
    <source>
        <dbReference type="EMBL" id="CAJ2664274.1"/>
    </source>
</evidence>
<name>A0ACB0L7Y8_TRIPR</name>
<dbReference type="Proteomes" id="UP001177021">
    <property type="component" value="Unassembled WGS sequence"/>
</dbReference>
<gene>
    <name evidence="1" type="ORF">MILVUS5_LOCUS29526</name>
</gene>
<keyword evidence="2" id="KW-1185">Reference proteome</keyword>
<dbReference type="EMBL" id="CASHSV030000409">
    <property type="protein sequence ID" value="CAJ2664274.1"/>
    <property type="molecule type" value="Genomic_DNA"/>
</dbReference>
<protein>
    <submittedName>
        <fullName evidence="1">Uncharacterized protein</fullName>
    </submittedName>
</protein>
<accession>A0ACB0L7Y8</accession>
<reference evidence="1" key="1">
    <citation type="submission" date="2023-10" db="EMBL/GenBank/DDBJ databases">
        <authorList>
            <person name="Rodriguez Cubillos JULIANA M."/>
            <person name="De Vega J."/>
        </authorList>
    </citation>
    <scope>NUCLEOTIDE SEQUENCE</scope>
</reference>
<comment type="caution">
    <text evidence="1">The sequence shown here is derived from an EMBL/GenBank/DDBJ whole genome shotgun (WGS) entry which is preliminary data.</text>
</comment>